<dbReference type="Proteomes" id="UP000245507">
    <property type="component" value="Unassembled WGS sequence"/>
</dbReference>
<dbReference type="GO" id="GO:0016301">
    <property type="term" value="F:kinase activity"/>
    <property type="evidence" value="ECO:0007669"/>
    <property type="project" value="UniProtKB-KW"/>
</dbReference>
<dbReference type="PROSITE" id="PS50921">
    <property type="entry name" value="ANTAR"/>
    <property type="match status" value="1"/>
</dbReference>
<dbReference type="EMBL" id="QGDD01000006">
    <property type="protein sequence ID" value="PWN02161.1"/>
    <property type="molecule type" value="Genomic_DNA"/>
</dbReference>
<dbReference type="SMART" id="SM01012">
    <property type="entry name" value="ANTAR"/>
    <property type="match status" value="1"/>
</dbReference>
<dbReference type="Pfam" id="PF13185">
    <property type="entry name" value="GAF_2"/>
    <property type="match status" value="1"/>
</dbReference>
<evidence type="ECO:0000313" key="7">
    <source>
        <dbReference type="Proteomes" id="UP000245507"/>
    </source>
</evidence>
<dbReference type="Gene3D" id="1.10.10.10">
    <property type="entry name" value="Winged helix-like DNA-binding domain superfamily/Winged helix DNA-binding domain"/>
    <property type="match status" value="1"/>
</dbReference>
<proteinExistence type="predicted"/>
<evidence type="ECO:0000259" key="5">
    <source>
        <dbReference type="PROSITE" id="PS50921"/>
    </source>
</evidence>
<keyword evidence="2" id="KW-0418">Kinase</keyword>
<dbReference type="SUPFAM" id="SSF52172">
    <property type="entry name" value="CheY-like"/>
    <property type="match status" value="1"/>
</dbReference>
<dbReference type="Pfam" id="PF03861">
    <property type="entry name" value="ANTAR"/>
    <property type="match status" value="1"/>
</dbReference>
<reference evidence="6 7" key="1">
    <citation type="submission" date="2018-05" db="EMBL/GenBank/DDBJ databases">
        <title>Nocardioides silvaticus genome.</title>
        <authorList>
            <person name="Li C."/>
            <person name="Wang G."/>
        </authorList>
    </citation>
    <scope>NUCLEOTIDE SEQUENCE [LARGE SCALE GENOMIC DNA]</scope>
    <source>
        <strain evidence="6 7">CCTCC AB 2018079</strain>
    </source>
</reference>
<keyword evidence="7" id="KW-1185">Reference proteome</keyword>
<evidence type="ECO:0000256" key="1">
    <source>
        <dbReference type="ARBA" id="ARBA00022679"/>
    </source>
</evidence>
<dbReference type="InterPro" id="IPR011006">
    <property type="entry name" value="CheY-like_superfamily"/>
</dbReference>
<evidence type="ECO:0000313" key="6">
    <source>
        <dbReference type="EMBL" id="PWN02161.1"/>
    </source>
</evidence>
<evidence type="ECO:0000256" key="4">
    <source>
        <dbReference type="ARBA" id="ARBA00023163"/>
    </source>
</evidence>
<dbReference type="InterPro" id="IPR036388">
    <property type="entry name" value="WH-like_DNA-bd_sf"/>
</dbReference>
<keyword evidence="1" id="KW-0808">Transferase</keyword>
<dbReference type="InterPro" id="IPR029016">
    <property type="entry name" value="GAF-like_dom_sf"/>
</dbReference>
<dbReference type="GO" id="GO:0003723">
    <property type="term" value="F:RNA binding"/>
    <property type="evidence" value="ECO:0007669"/>
    <property type="project" value="InterPro"/>
</dbReference>
<feature type="domain" description="ANTAR" evidence="5">
    <location>
        <begin position="170"/>
        <end position="231"/>
    </location>
</feature>
<accession>A0A316TFE8</accession>
<dbReference type="SMART" id="SM00065">
    <property type="entry name" value="GAF"/>
    <property type="match status" value="1"/>
</dbReference>
<dbReference type="InterPro" id="IPR005561">
    <property type="entry name" value="ANTAR"/>
</dbReference>
<evidence type="ECO:0000256" key="3">
    <source>
        <dbReference type="ARBA" id="ARBA00023015"/>
    </source>
</evidence>
<organism evidence="6 7">
    <name type="scientific">Nocardioides silvaticus</name>
    <dbReference type="NCBI Taxonomy" id="2201891"/>
    <lineage>
        <taxon>Bacteria</taxon>
        <taxon>Bacillati</taxon>
        <taxon>Actinomycetota</taxon>
        <taxon>Actinomycetes</taxon>
        <taxon>Propionibacteriales</taxon>
        <taxon>Nocardioidaceae</taxon>
        <taxon>Nocardioides</taxon>
    </lineage>
</organism>
<comment type="caution">
    <text evidence="6">The sequence shown here is derived from an EMBL/GenBank/DDBJ whole genome shotgun (WGS) entry which is preliminary data.</text>
</comment>
<dbReference type="AlphaFoldDB" id="A0A316TFE8"/>
<dbReference type="PIRSF" id="PIRSF036625">
    <property type="entry name" value="GAF_ANTAR"/>
    <property type="match status" value="1"/>
</dbReference>
<dbReference type="OrthoDB" id="7466251at2"/>
<keyword evidence="3" id="KW-0805">Transcription regulation</keyword>
<sequence length="254" mass="27370">MTYDDEIRLTELIGSLQTLLLSTTDMKTFLEGVTVVAGSVVDPPASCGITTVVDGRPTSVATSDPRAAALDEAQYAYGSGPCLEAIETGAPVEVADQAADERWAEYGARAAEIGLRSSLSIPMRTADGRTLGAVNVYGYDRPREFGPEERERLESFADQAAVALALALQREDLHRLTAQLEQALVSRSVIDQAIGVLMAEERCDAQAAFDLLRQHSQNHNRKLRDVAADFLTRFTGHRPADGVGRDVPDDLAPA</sequence>
<evidence type="ECO:0000256" key="2">
    <source>
        <dbReference type="ARBA" id="ARBA00022777"/>
    </source>
</evidence>
<dbReference type="SUPFAM" id="SSF55781">
    <property type="entry name" value="GAF domain-like"/>
    <property type="match status" value="1"/>
</dbReference>
<keyword evidence="4" id="KW-0804">Transcription</keyword>
<dbReference type="Gene3D" id="3.30.450.40">
    <property type="match status" value="1"/>
</dbReference>
<gene>
    <name evidence="6" type="ORF">DJ010_13615</name>
</gene>
<dbReference type="InterPro" id="IPR012074">
    <property type="entry name" value="GAF_ANTAR"/>
</dbReference>
<name>A0A316TFE8_9ACTN</name>
<dbReference type="InterPro" id="IPR003018">
    <property type="entry name" value="GAF"/>
</dbReference>
<dbReference type="RefSeq" id="WP_109694649.1">
    <property type="nucleotide sequence ID" value="NZ_QGDD01000006.1"/>
</dbReference>
<protein>
    <submittedName>
        <fullName evidence="6">Transcription antitermination regulator</fullName>
    </submittedName>
</protein>